<feature type="transmembrane region" description="Helical" evidence="1">
    <location>
        <begin position="18"/>
        <end position="40"/>
    </location>
</feature>
<evidence type="ECO:0000313" key="2">
    <source>
        <dbReference type="EMBL" id="KAJ1119043.1"/>
    </source>
</evidence>
<dbReference type="Proteomes" id="UP001066276">
    <property type="component" value="Chromosome 8"/>
</dbReference>
<proteinExistence type="predicted"/>
<comment type="caution">
    <text evidence="2">The sequence shown here is derived from an EMBL/GenBank/DDBJ whole genome shotgun (WGS) entry which is preliminary data.</text>
</comment>
<organism evidence="2 3">
    <name type="scientific">Pleurodeles waltl</name>
    <name type="common">Iberian ribbed newt</name>
    <dbReference type="NCBI Taxonomy" id="8319"/>
    <lineage>
        <taxon>Eukaryota</taxon>
        <taxon>Metazoa</taxon>
        <taxon>Chordata</taxon>
        <taxon>Craniata</taxon>
        <taxon>Vertebrata</taxon>
        <taxon>Euteleostomi</taxon>
        <taxon>Amphibia</taxon>
        <taxon>Batrachia</taxon>
        <taxon>Caudata</taxon>
        <taxon>Salamandroidea</taxon>
        <taxon>Salamandridae</taxon>
        <taxon>Pleurodelinae</taxon>
        <taxon>Pleurodeles</taxon>
    </lineage>
</organism>
<protein>
    <submittedName>
        <fullName evidence="2">Uncharacterized protein</fullName>
    </submittedName>
</protein>
<keyword evidence="1" id="KW-0472">Membrane</keyword>
<keyword evidence="3" id="KW-1185">Reference proteome</keyword>
<feature type="non-terminal residue" evidence="2">
    <location>
        <position position="1"/>
    </location>
</feature>
<gene>
    <name evidence="2" type="ORF">NDU88_007229</name>
</gene>
<dbReference type="EMBL" id="JANPWB010000012">
    <property type="protein sequence ID" value="KAJ1119043.1"/>
    <property type="molecule type" value="Genomic_DNA"/>
</dbReference>
<accession>A0AAV7NXD2</accession>
<name>A0AAV7NXD2_PLEWA</name>
<dbReference type="AlphaFoldDB" id="A0AAV7NXD2"/>
<sequence>CYHFLAFTWWPMNRQDARFIPCVKFMIFNVCYHFLVFTWWPSNRQDVRFISC</sequence>
<feature type="non-terminal residue" evidence="2">
    <location>
        <position position="52"/>
    </location>
</feature>
<reference evidence="2" key="1">
    <citation type="journal article" date="2022" name="bioRxiv">
        <title>Sequencing and chromosome-scale assembly of the giantPleurodeles waltlgenome.</title>
        <authorList>
            <person name="Brown T."/>
            <person name="Elewa A."/>
            <person name="Iarovenko S."/>
            <person name="Subramanian E."/>
            <person name="Araus A.J."/>
            <person name="Petzold A."/>
            <person name="Susuki M."/>
            <person name="Suzuki K.-i.T."/>
            <person name="Hayashi T."/>
            <person name="Toyoda A."/>
            <person name="Oliveira C."/>
            <person name="Osipova E."/>
            <person name="Leigh N.D."/>
            <person name="Simon A."/>
            <person name="Yun M.H."/>
        </authorList>
    </citation>
    <scope>NUCLEOTIDE SEQUENCE</scope>
    <source>
        <strain evidence="2">20211129_DDA</strain>
        <tissue evidence="2">Liver</tissue>
    </source>
</reference>
<keyword evidence="1" id="KW-1133">Transmembrane helix</keyword>
<keyword evidence="1" id="KW-0812">Transmembrane</keyword>
<evidence type="ECO:0000256" key="1">
    <source>
        <dbReference type="SAM" id="Phobius"/>
    </source>
</evidence>
<evidence type="ECO:0000313" key="3">
    <source>
        <dbReference type="Proteomes" id="UP001066276"/>
    </source>
</evidence>